<accession>M0QQF9</accession>
<reference evidence="1 2" key="1">
    <citation type="submission" date="2013-01" db="EMBL/GenBank/DDBJ databases">
        <title>Whole genome shotgun sequence of Gordonia soli NBRC 108243.</title>
        <authorList>
            <person name="Isaki-Nakamura S."/>
            <person name="Hosoyama A."/>
            <person name="Tsuchikane K."/>
            <person name="Ando Y."/>
            <person name="Baba S."/>
            <person name="Ohji S."/>
            <person name="Hamada M."/>
            <person name="Tamura T."/>
            <person name="Yamazoe A."/>
            <person name="Yamazaki S."/>
            <person name="Fujita N."/>
        </authorList>
    </citation>
    <scope>NUCLEOTIDE SEQUENCE [LARGE SCALE GENOMIC DNA]</scope>
    <source>
        <strain evidence="1 2">NBRC 108243</strain>
    </source>
</reference>
<dbReference type="Pfam" id="PF13531">
    <property type="entry name" value="SBP_bac_11"/>
    <property type="match status" value="1"/>
</dbReference>
<dbReference type="eggNOG" id="COG2304">
    <property type="taxonomic scope" value="Bacteria"/>
</dbReference>
<name>M0QQF9_9ACTN</name>
<gene>
    <name evidence="1" type="ORF">GS4_26_01350</name>
</gene>
<protein>
    <recommendedName>
        <fullName evidence="3">ABC transporter substrate-binding protein</fullName>
    </recommendedName>
</protein>
<dbReference type="STRING" id="1223545.GS4_26_01350"/>
<sequence>MSRGVVAVLLALVLVGGLVVVWRQLGDHIARQGDAAAGVCVEGDTTVSIIADPGLADGLGTIAKQYSSDRPIVRDHCITVAVRAGDPKVTLDGLVGGWDTKSLGAEPSAWVPQSSVWSSELTTARPDAVEGDARSLVTSPVVLATAPDLAKAAAASGLDWGQLPTLQRRDNSLSDLGLPKWGSLRLAMPTGAQSDPTALAAQAVATQVTRSDSLTAEDAALPRVASSIEALTDGAPSSPDGSASGAVKQIAEAADDSAASIHAVPITEQQLYQLTRGDNEEKVSEVLPSGPTPFADFPVVRLAGSGVSAVQTDAVSDFFDYVAKPEHLATLTALGFRGDAPLPEPTPTVTFPVTREPLPVPPAPAVLTINRLVFGRDFGPPASSAEPSSAATSPAAGG</sequence>
<evidence type="ECO:0000313" key="1">
    <source>
        <dbReference type="EMBL" id="GAC69687.1"/>
    </source>
</evidence>
<organism evidence="1 2">
    <name type="scientific">Gordonia soli NBRC 108243</name>
    <dbReference type="NCBI Taxonomy" id="1223545"/>
    <lineage>
        <taxon>Bacteria</taxon>
        <taxon>Bacillati</taxon>
        <taxon>Actinomycetota</taxon>
        <taxon>Actinomycetes</taxon>
        <taxon>Mycobacteriales</taxon>
        <taxon>Gordoniaceae</taxon>
        <taxon>Gordonia</taxon>
    </lineage>
</organism>
<proteinExistence type="predicted"/>
<keyword evidence="2" id="KW-1185">Reference proteome</keyword>
<dbReference type="EMBL" id="BANX01000026">
    <property type="protein sequence ID" value="GAC69687.1"/>
    <property type="molecule type" value="Genomic_DNA"/>
</dbReference>
<comment type="caution">
    <text evidence="1">The sequence shown here is derived from an EMBL/GenBank/DDBJ whole genome shotgun (WGS) entry which is preliminary data.</text>
</comment>
<dbReference type="Proteomes" id="UP000011666">
    <property type="component" value="Unassembled WGS sequence"/>
</dbReference>
<dbReference type="AlphaFoldDB" id="M0QQF9"/>
<evidence type="ECO:0000313" key="2">
    <source>
        <dbReference type="Proteomes" id="UP000011666"/>
    </source>
</evidence>
<evidence type="ECO:0008006" key="3">
    <source>
        <dbReference type="Google" id="ProtNLM"/>
    </source>
</evidence>